<sequence length="106" mass="11522">MLSTPVTRYLPAVFLATALFALLSGCSTPSGDAAQGQRWYTMHNCFACHGTNGDNGKAPEVRPLDMSYRQFLATVRDAGSPIMPTYAAEKISDQDVADIYAWLTSK</sequence>
<name>A0ABN6M496_9BACT</name>
<keyword evidence="5" id="KW-0732">Signal</keyword>
<organism evidence="7 8">
    <name type="scientific">Desulfofustis limnaeus</name>
    <dbReference type="NCBI Taxonomy" id="2740163"/>
    <lineage>
        <taxon>Bacteria</taxon>
        <taxon>Pseudomonadati</taxon>
        <taxon>Thermodesulfobacteriota</taxon>
        <taxon>Desulfobulbia</taxon>
        <taxon>Desulfobulbales</taxon>
        <taxon>Desulfocapsaceae</taxon>
        <taxon>Desulfofustis</taxon>
    </lineage>
</organism>
<dbReference type="Pfam" id="PF13442">
    <property type="entry name" value="Cytochrome_CBB3"/>
    <property type="match status" value="1"/>
</dbReference>
<keyword evidence="8" id="KW-1185">Reference proteome</keyword>
<dbReference type="SUPFAM" id="SSF46626">
    <property type="entry name" value="Cytochrome c"/>
    <property type="match status" value="1"/>
</dbReference>
<keyword evidence="3 4" id="KW-0408">Iron</keyword>
<gene>
    <name evidence="7" type="ORF">DPPLL_10500</name>
</gene>
<feature type="domain" description="Cytochrome c" evidence="6">
    <location>
        <begin position="31"/>
        <end position="106"/>
    </location>
</feature>
<keyword evidence="2 4" id="KW-0479">Metal-binding</keyword>
<evidence type="ECO:0000256" key="2">
    <source>
        <dbReference type="ARBA" id="ARBA00022723"/>
    </source>
</evidence>
<feature type="chain" id="PRO_5047362009" description="Cytochrome c domain-containing protein" evidence="5">
    <location>
        <begin position="34"/>
        <end position="106"/>
    </location>
</feature>
<evidence type="ECO:0000313" key="8">
    <source>
        <dbReference type="Proteomes" id="UP000830055"/>
    </source>
</evidence>
<dbReference type="Proteomes" id="UP000830055">
    <property type="component" value="Chromosome"/>
</dbReference>
<evidence type="ECO:0000256" key="5">
    <source>
        <dbReference type="SAM" id="SignalP"/>
    </source>
</evidence>
<reference evidence="7 8" key="1">
    <citation type="submission" date="2022-01" db="EMBL/GenBank/DDBJ databases">
        <title>Desulfofustis limnae sp. nov., a novel mesophilic sulfate-reducing bacterium isolated from marsh soil.</title>
        <authorList>
            <person name="Watanabe M."/>
            <person name="Takahashi A."/>
            <person name="Kojima H."/>
            <person name="Fukui M."/>
        </authorList>
    </citation>
    <scope>NUCLEOTIDE SEQUENCE [LARGE SCALE GENOMIC DNA]</scope>
    <source>
        <strain evidence="7 8">PPLL</strain>
    </source>
</reference>
<dbReference type="InterPro" id="IPR036909">
    <property type="entry name" value="Cyt_c-like_dom_sf"/>
</dbReference>
<dbReference type="PROSITE" id="PS51007">
    <property type="entry name" value="CYTC"/>
    <property type="match status" value="1"/>
</dbReference>
<evidence type="ECO:0000256" key="1">
    <source>
        <dbReference type="ARBA" id="ARBA00022617"/>
    </source>
</evidence>
<evidence type="ECO:0000256" key="4">
    <source>
        <dbReference type="PROSITE-ProRule" id="PRU00433"/>
    </source>
</evidence>
<evidence type="ECO:0000259" key="6">
    <source>
        <dbReference type="PROSITE" id="PS51007"/>
    </source>
</evidence>
<evidence type="ECO:0000256" key="3">
    <source>
        <dbReference type="ARBA" id="ARBA00023004"/>
    </source>
</evidence>
<accession>A0ABN6M496</accession>
<dbReference type="Gene3D" id="1.10.760.10">
    <property type="entry name" value="Cytochrome c-like domain"/>
    <property type="match status" value="1"/>
</dbReference>
<protein>
    <recommendedName>
        <fullName evidence="6">Cytochrome c domain-containing protein</fullName>
    </recommendedName>
</protein>
<feature type="signal peptide" evidence="5">
    <location>
        <begin position="1"/>
        <end position="33"/>
    </location>
</feature>
<dbReference type="RefSeq" id="WP_284153761.1">
    <property type="nucleotide sequence ID" value="NZ_AP025516.1"/>
</dbReference>
<evidence type="ECO:0000313" key="7">
    <source>
        <dbReference type="EMBL" id="BDD86685.1"/>
    </source>
</evidence>
<proteinExistence type="predicted"/>
<keyword evidence="1 4" id="KW-0349">Heme</keyword>
<dbReference type="InterPro" id="IPR009056">
    <property type="entry name" value="Cyt_c-like_dom"/>
</dbReference>
<dbReference type="EMBL" id="AP025516">
    <property type="protein sequence ID" value="BDD86685.1"/>
    <property type="molecule type" value="Genomic_DNA"/>
</dbReference>